<evidence type="ECO:0000256" key="1">
    <source>
        <dbReference type="PROSITE-ProRule" id="PRU00047"/>
    </source>
</evidence>
<dbReference type="PROSITE" id="PS50158">
    <property type="entry name" value="ZF_CCHC"/>
    <property type="match status" value="1"/>
</dbReference>
<comment type="caution">
    <text evidence="4">The sequence shown here is derived from an EMBL/GenBank/DDBJ whole genome shotgun (WGS) entry which is preliminary data.</text>
</comment>
<evidence type="ECO:0000313" key="4">
    <source>
        <dbReference type="EMBL" id="GEZ42015.1"/>
    </source>
</evidence>
<keyword evidence="1" id="KW-0479">Metal-binding</keyword>
<feature type="compositionally biased region" description="Basic residues" evidence="2">
    <location>
        <begin position="120"/>
        <end position="129"/>
    </location>
</feature>
<feature type="compositionally biased region" description="Acidic residues" evidence="2">
    <location>
        <begin position="136"/>
        <end position="147"/>
    </location>
</feature>
<sequence length="170" mass="19393">MNENVQKRLMTETYIHRHWTKEALPAHLLEKRHRYGPCIEETDRLAAEVHATIEDCVSFLRSNTDKLTQFLTTNPKKSSNKGSKRRKSATEIVKAKKKPKTTRKVPFKHRTCSKCGGKGHNMRKCTGKKVTKEDELHDVDEVYESDADTASGEDNSSDEDTSVDVETDED</sequence>
<reference evidence="4" key="1">
    <citation type="journal article" date="2019" name="Sci. Rep.">
        <title>Draft genome of Tanacetum cinerariifolium, the natural source of mosquito coil.</title>
        <authorList>
            <person name="Yamashiro T."/>
            <person name="Shiraishi A."/>
            <person name="Satake H."/>
            <person name="Nakayama K."/>
        </authorList>
    </citation>
    <scope>NUCLEOTIDE SEQUENCE</scope>
</reference>
<dbReference type="InterPro" id="IPR001878">
    <property type="entry name" value="Znf_CCHC"/>
</dbReference>
<feature type="compositionally biased region" description="Basic residues" evidence="2">
    <location>
        <begin position="78"/>
        <end position="87"/>
    </location>
</feature>
<evidence type="ECO:0000259" key="3">
    <source>
        <dbReference type="PROSITE" id="PS50158"/>
    </source>
</evidence>
<dbReference type="AlphaFoldDB" id="A0A699IFH8"/>
<dbReference type="GO" id="GO:0008270">
    <property type="term" value="F:zinc ion binding"/>
    <property type="evidence" value="ECO:0007669"/>
    <property type="project" value="UniProtKB-KW"/>
</dbReference>
<name>A0A699IFH8_TANCI</name>
<keyword evidence="1" id="KW-0862">Zinc</keyword>
<feature type="compositionally biased region" description="Basic residues" evidence="2">
    <location>
        <begin position="95"/>
        <end position="112"/>
    </location>
</feature>
<accession>A0A699IFH8</accession>
<feature type="region of interest" description="Disordered" evidence="2">
    <location>
        <begin position="71"/>
        <end position="170"/>
    </location>
</feature>
<keyword evidence="1" id="KW-0863">Zinc-finger</keyword>
<gene>
    <name evidence="4" type="ORF">Tci_513988</name>
</gene>
<evidence type="ECO:0000256" key="2">
    <source>
        <dbReference type="SAM" id="MobiDB-lite"/>
    </source>
</evidence>
<feature type="domain" description="CCHC-type" evidence="3">
    <location>
        <begin position="112"/>
        <end position="125"/>
    </location>
</feature>
<organism evidence="4">
    <name type="scientific">Tanacetum cinerariifolium</name>
    <name type="common">Dalmatian daisy</name>
    <name type="synonym">Chrysanthemum cinerariifolium</name>
    <dbReference type="NCBI Taxonomy" id="118510"/>
    <lineage>
        <taxon>Eukaryota</taxon>
        <taxon>Viridiplantae</taxon>
        <taxon>Streptophyta</taxon>
        <taxon>Embryophyta</taxon>
        <taxon>Tracheophyta</taxon>
        <taxon>Spermatophyta</taxon>
        <taxon>Magnoliopsida</taxon>
        <taxon>eudicotyledons</taxon>
        <taxon>Gunneridae</taxon>
        <taxon>Pentapetalae</taxon>
        <taxon>asterids</taxon>
        <taxon>campanulids</taxon>
        <taxon>Asterales</taxon>
        <taxon>Asteraceae</taxon>
        <taxon>Asteroideae</taxon>
        <taxon>Anthemideae</taxon>
        <taxon>Anthemidinae</taxon>
        <taxon>Tanacetum</taxon>
    </lineage>
</organism>
<dbReference type="GO" id="GO:0003676">
    <property type="term" value="F:nucleic acid binding"/>
    <property type="evidence" value="ECO:0007669"/>
    <property type="project" value="InterPro"/>
</dbReference>
<feature type="compositionally biased region" description="Acidic residues" evidence="2">
    <location>
        <begin position="155"/>
        <end position="170"/>
    </location>
</feature>
<dbReference type="EMBL" id="BKCJ010276759">
    <property type="protein sequence ID" value="GEZ42015.1"/>
    <property type="molecule type" value="Genomic_DNA"/>
</dbReference>
<proteinExistence type="predicted"/>
<protein>
    <submittedName>
        <fullName evidence="4">FAR1 DNA binding domain-containing protein</fullName>
    </submittedName>
</protein>